<evidence type="ECO:0000313" key="3">
    <source>
        <dbReference type="Proteomes" id="UP001596504"/>
    </source>
</evidence>
<accession>A0ABW2LTW0</accession>
<keyword evidence="1" id="KW-0472">Membrane</keyword>
<gene>
    <name evidence="2" type="ORF">ACFQRI_26670</name>
</gene>
<proteinExistence type="predicted"/>
<name>A0ABW2LTW0_9PSEU</name>
<dbReference type="Proteomes" id="UP001596504">
    <property type="component" value="Unassembled WGS sequence"/>
</dbReference>
<feature type="transmembrane region" description="Helical" evidence="1">
    <location>
        <begin position="12"/>
        <end position="31"/>
    </location>
</feature>
<keyword evidence="1" id="KW-0812">Transmembrane</keyword>
<evidence type="ECO:0000256" key="1">
    <source>
        <dbReference type="SAM" id="Phobius"/>
    </source>
</evidence>
<organism evidence="2 3">
    <name type="scientific">Saccharopolyspora griseoalba</name>
    <dbReference type="NCBI Taxonomy" id="1431848"/>
    <lineage>
        <taxon>Bacteria</taxon>
        <taxon>Bacillati</taxon>
        <taxon>Actinomycetota</taxon>
        <taxon>Actinomycetes</taxon>
        <taxon>Pseudonocardiales</taxon>
        <taxon>Pseudonocardiaceae</taxon>
        <taxon>Saccharopolyspora</taxon>
    </lineage>
</organism>
<evidence type="ECO:0000313" key="2">
    <source>
        <dbReference type="EMBL" id="MFC7345011.1"/>
    </source>
</evidence>
<dbReference type="EMBL" id="JBHTCJ010000023">
    <property type="protein sequence ID" value="MFC7345011.1"/>
    <property type="molecule type" value="Genomic_DNA"/>
</dbReference>
<dbReference type="RefSeq" id="WP_380673349.1">
    <property type="nucleotide sequence ID" value="NZ_JBHTCJ010000023.1"/>
</dbReference>
<feature type="transmembrane region" description="Helical" evidence="1">
    <location>
        <begin position="51"/>
        <end position="69"/>
    </location>
</feature>
<sequence length="75" mass="8243">MSGSPVLQRVRAVPARVWLGLALLVVAVGFILQNRSDTRIEIFTLSISAPLWLILVVSVVVGVLIGLLLRRRRTP</sequence>
<keyword evidence="1" id="KW-1133">Transmembrane helix</keyword>
<protein>
    <submittedName>
        <fullName evidence="2">DUF1049 domain-containing protein</fullName>
    </submittedName>
</protein>
<comment type="caution">
    <text evidence="2">The sequence shown here is derived from an EMBL/GenBank/DDBJ whole genome shotgun (WGS) entry which is preliminary data.</text>
</comment>
<keyword evidence="3" id="KW-1185">Reference proteome</keyword>
<reference evidence="3" key="1">
    <citation type="journal article" date="2019" name="Int. J. Syst. Evol. Microbiol.">
        <title>The Global Catalogue of Microorganisms (GCM) 10K type strain sequencing project: providing services to taxonomists for standard genome sequencing and annotation.</title>
        <authorList>
            <consortium name="The Broad Institute Genomics Platform"/>
            <consortium name="The Broad Institute Genome Sequencing Center for Infectious Disease"/>
            <person name="Wu L."/>
            <person name="Ma J."/>
        </authorList>
    </citation>
    <scope>NUCLEOTIDE SEQUENCE [LARGE SCALE GENOMIC DNA]</scope>
    <source>
        <strain evidence="3">WLHS5</strain>
    </source>
</reference>